<organism evidence="14 15">
    <name type="scientific">Legionella brunensis</name>
    <dbReference type="NCBI Taxonomy" id="29422"/>
    <lineage>
        <taxon>Bacteria</taxon>
        <taxon>Pseudomonadati</taxon>
        <taxon>Pseudomonadota</taxon>
        <taxon>Gammaproteobacteria</taxon>
        <taxon>Legionellales</taxon>
        <taxon>Legionellaceae</taxon>
        <taxon>Legionella</taxon>
    </lineage>
</organism>
<dbReference type="Gene3D" id="1.10.238.260">
    <property type="match status" value="1"/>
</dbReference>
<dbReference type="GO" id="GO:0009098">
    <property type="term" value="P:L-leucine biosynthetic process"/>
    <property type="evidence" value="ECO:0007669"/>
    <property type="project" value="UniProtKB-KW"/>
</dbReference>
<dbReference type="Gene3D" id="3.20.20.70">
    <property type="entry name" value="Aldolase class I"/>
    <property type="match status" value="1"/>
</dbReference>
<keyword evidence="7 12" id="KW-0808">Transferase</keyword>
<evidence type="ECO:0000256" key="10">
    <source>
        <dbReference type="ARBA" id="ARBA00029993"/>
    </source>
</evidence>
<evidence type="ECO:0000313" key="15">
    <source>
        <dbReference type="Proteomes" id="UP000054742"/>
    </source>
</evidence>
<evidence type="ECO:0000259" key="13">
    <source>
        <dbReference type="PROSITE" id="PS50991"/>
    </source>
</evidence>
<proteinExistence type="inferred from homology"/>
<keyword evidence="15" id="KW-1185">Reference proteome</keyword>
<dbReference type="PROSITE" id="PS00816">
    <property type="entry name" value="AIPM_HOMOCIT_SYNTH_2"/>
    <property type="match status" value="1"/>
</dbReference>
<comment type="pathway">
    <text evidence="2">Amino-acid biosynthesis; L-leucine biosynthesis; L-leucine from 3-methyl-2-oxobutanoate: step 1/4.</text>
</comment>
<dbReference type="SUPFAM" id="SSF51569">
    <property type="entry name" value="Aldolase"/>
    <property type="match status" value="1"/>
</dbReference>
<evidence type="ECO:0000256" key="1">
    <source>
        <dbReference type="ARBA" id="ARBA00000064"/>
    </source>
</evidence>
<evidence type="ECO:0000256" key="8">
    <source>
        <dbReference type="ARBA" id="ARBA00023211"/>
    </source>
</evidence>
<evidence type="ECO:0000256" key="11">
    <source>
        <dbReference type="ARBA" id="ARBA00037629"/>
    </source>
</evidence>
<comment type="function">
    <text evidence="11">Catalyzes the condensation of the acetyl group of acetyl-CoA with 3-methyl-2-oxobutanoate (2-ketoisovalerate) to form 3-carboxy-3-hydroxy-4-methylpentanoate (2-isopropylmalate).</text>
</comment>
<evidence type="ECO:0000256" key="12">
    <source>
        <dbReference type="RuleBase" id="RU003523"/>
    </source>
</evidence>
<dbReference type="AlphaFoldDB" id="A0A0W0SU64"/>
<dbReference type="PROSITE" id="PS00815">
    <property type="entry name" value="AIPM_HOMOCIT_SYNTH_1"/>
    <property type="match status" value="1"/>
</dbReference>
<evidence type="ECO:0000256" key="7">
    <source>
        <dbReference type="ARBA" id="ARBA00022679"/>
    </source>
</evidence>
<reference evidence="14 15" key="1">
    <citation type="submission" date="2015-11" db="EMBL/GenBank/DDBJ databases">
        <title>Genomic analysis of 38 Legionella species identifies large and diverse effector repertoires.</title>
        <authorList>
            <person name="Burstein D."/>
            <person name="Amaro F."/>
            <person name="Zusman T."/>
            <person name="Lifshitz Z."/>
            <person name="Cohen O."/>
            <person name="Gilbert J.A."/>
            <person name="Pupko T."/>
            <person name="Shuman H.A."/>
            <person name="Segal G."/>
        </authorList>
    </citation>
    <scope>NUCLEOTIDE SEQUENCE [LARGE SCALE GENOMIC DNA]</scope>
    <source>
        <strain evidence="14 15">ATCC 43878</strain>
    </source>
</reference>
<dbReference type="InterPro" id="IPR050073">
    <property type="entry name" value="2-IPM_HCS-like"/>
</dbReference>
<name>A0A0W0SU64_9GAMM</name>
<dbReference type="NCBIfam" id="NF002086">
    <property type="entry name" value="PRK00915.1-3"/>
    <property type="match status" value="1"/>
</dbReference>
<evidence type="ECO:0000256" key="4">
    <source>
        <dbReference type="ARBA" id="ARBA00012973"/>
    </source>
</evidence>
<keyword evidence="6" id="KW-0028">Amino-acid biosynthesis</keyword>
<evidence type="ECO:0000256" key="5">
    <source>
        <dbReference type="ARBA" id="ARBA00022430"/>
    </source>
</evidence>
<feature type="domain" description="Pyruvate carboxyltransferase" evidence="13">
    <location>
        <begin position="9"/>
        <end position="271"/>
    </location>
</feature>
<evidence type="ECO:0000256" key="9">
    <source>
        <dbReference type="ARBA" id="ARBA00023304"/>
    </source>
</evidence>
<keyword evidence="8" id="KW-0464">Manganese</keyword>
<dbReference type="FunFam" id="1.10.238.260:FF:000001">
    <property type="entry name" value="2-isopropylmalate synthase"/>
    <property type="match status" value="1"/>
</dbReference>
<dbReference type="EMBL" id="LNXV01000003">
    <property type="protein sequence ID" value="KTC86898.1"/>
    <property type="molecule type" value="Genomic_DNA"/>
</dbReference>
<dbReference type="EC" id="2.3.3.13" evidence="4"/>
<dbReference type="PANTHER" id="PTHR10277:SF9">
    <property type="entry name" value="2-ISOPROPYLMALATE SYNTHASE 1, CHLOROPLASTIC-RELATED"/>
    <property type="match status" value="1"/>
</dbReference>
<dbReference type="RefSeq" id="WP_058440249.1">
    <property type="nucleotide sequence ID" value="NZ_CAAAHU010000001.1"/>
</dbReference>
<dbReference type="PANTHER" id="PTHR10277">
    <property type="entry name" value="HOMOCITRATE SYNTHASE-RELATED"/>
    <property type="match status" value="1"/>
</dbReference>
<dbReference type="Proteomes" id="UP000054742">
    <property type="component" value="Unassembled WGS sequence"/>
</dbReference>
<dbReference type="Pfam" id="PF22617">
    <property type="entry name" value="HCS_D2"/>
    <property type="match status" value="1"/>
</dbReference>
<dbReference type="GO" id="GO:0003852">
    <property type="term" value="F:2-isopropylmalate synthase activity"/>
    <property type="evidence" value="ECO:0007669"/>
    <property type="project" value="UniProtKB-EC"/>
</dbReference>
<evidence type="ECO:0000256" key="3">
    <source>
        <dbReference type="ARBA" id="ARBA00009396"/>
    </source>
</evidence>
<evidence type="ECO:0000256" key="2">
    <source>
        <dbReference type="ARBA" id="ARBA00004689"/>
    </source>
</evidence>
<protein>
    <recommendedName>
        <fullName evidence="4">2-isopropylmalate synthase</fullName>
        <ecNumber evidence="4">2.3.3.13</ecNumber>
    </recommendedName>
    <alternativeName>
        <fullName evidence="10">Alpha-IPM synthase</fullName>
    </alternativeName>
</protein>
<dbReference type="InterPro" id="IPR002034">
    <property type="entry name" value="AIPM/Hcit_synth_CS"/>
</dbReference>
<keyword evidence="9" id="KW-0100">Branched-chain amino acid biosynthesis</keyword>
<keyword evidence="5" id="KW-0432">Leucine biosynthesis</keyword>
<dbReference type="PROSITE" id="PS50991">
    <property type="entry name" value="PYR_CT"/>
    <property type="match status" value="1"/>
</dbReference>
<dbReference type="Pfam" id="PF00682">
    <property type="entry name" value="HMGL-like"/>
    <property type="match status" value="1"/>
</dbReference>
<comment type="similarity">
    <text evidence="3">Belongs to the alpha-IPM synthase/homocitrate synthase family. LeuA type 1 subfamily.</text>
</comment>
<comment type="catalytic activity">
    <reaction evidence="1">
        <text>3-methyl-2-oxobutanoate + acetyl-CoA + H2O = (2S)-2-isopropylmalate + CoA + H(+)</text>
        <dbReference type="Rhea" id="RHEA:21524"/>
        <dbReference type="ChEBI" id="CHEBI:1178"/>
        <dbReference type="ChEBI" id="CHEBI:11851"/>
        <dbReference type="ChEBI" id="CHEBI:15377"/>
        <dbReference type="ChEBI" id="CHEBI:15378"/>
        <dbReference type="ChEBI" id="CHEBI:57287"/>
        <dbReference type="ChEBI" id="CHEBI:57288"/>
        <dbReference type="EC" id="2.3.3.13"/>
    </reaction>
</comment>
<sequence>MTLCTRENIIVLDTTLRDGEQAPGASMRGNQKVEIAEVLDSMGVNIIEAGFAAASPGDFQCIEQIAKLVKNAIVCSLARAKTVDIEAAGLAIKSAKRPRIHTFISTSEVHLKYQFKMTYEEVLSAIQSSIRLARDYCEDVQWSAMDATRSNIDFLARAIETAITAGAKTINIPDTVGYSTPDEYGQLIKTLKEKVNNIDKVIISVHCHNDLGLAVANSLTGLKAGARQVECTVNGIGERAGNAALEEIVMAVKTRPDQFPFSVNVDSTQIAKVSQLVSVASGFVVQKNKAIVGANAFAHESGIHQDGILKHRETYEIIKPESVGVAETKLVIGKHSGRAAFRNKLASLQINIDEEAFKVLFKKFKQLGDTQKEVSDAEIIALAADLATCQ</sequence>
<dbReference type="InterPro" id="IPR054691">
    <property type="entry name" value="LeuA/HCS_post-cat"/>
</dbReference>
<dbReference type="STRING" id="29422.Lbru_0127"/>
<gene>
    <name evidence="14" type="ORF">Lbru_0127</name>
</gene>
<comment type="caution">
    <text evidence="14">The sequence shown here is derived from an EMBL/GenBank/DDBJ whole genome shotgun (WGS) entry which is preliminary data.</text>
</comment>
<dbReference type="PATRIC" id="fig|29422.6.peg.130"/>
<evidence type="ECO:0000256" key="6">
    <source>
        <dbReference type="ARBA" id="ARBA00022605"/>
    </source>
</evidence>
<dbReference type="InterPro" id="IPR000891">
    <property type="entry name" value="PYR_CT"/>
</dbReference>
<dbReference type="InterPro" id="IPR013785">
    <property type="entry name" value="Aldolase_TIM"/>
</dbReference>
<evidence type="ECO:0000313" key="14">
    <source>
        <dbReference type="EMBL" id="KTC86898.1"/>
    </source>
</evidence>
<accession>A0A0W0SU64</accession>
<dbReference type="FunFam" id="3.20.20.70:FF:000010">
    <property type="entry name" value="2-isopropylmalate synthase"/>
    <property type="match status" value="1"/>
</dbReference>
<dbReference type="CDD" id="cd07940">
    <property type="entry name" value="DRE_TIM_IPMS"/>
    <property type="match status" value="1"/>
</dbReference>